<name>A0A5N6N8Y9_9ASTR</name>
<keyword evidence="2" id="KW-0813">Transport</keyword>
<reference evidence="13 14" key="1">
    <citation type="submission" date="2019-05" db="EMBL/GenBank/DDBJ databases">
        <title>Mikania micrantha, genome provides insights into the molecular mechanism of rapid growth.</title>
        <authorList>
            <person name="Liu B."/>
        </authorList>
    </citation>
    <scope>NUCLEOTIDE SEQUENCE [LARGE SCALE GENOMIC DNA]</scope>
    <source>
        <strain evidence="13">NLD-2019</strain>
        <tissue evidence="13">Leaf</tissue>
    </source>
</reference>
<dbReference type="Gene3D" id="3.40.190.10">
    <property type="entry name" value="Periplasmic binding protein-like II"/>
    <property type="match status" value="1"/>
</dbReference>
<protein>
    <recommendedName>
        <fullName evidence="12">Ionotropic glutamate receptor C-terminal domain-containing protein</fullName>
    </recommendedName>
</protein>
<dbReference type="AlphaFoldDB" id="A0A5N6N8Y9"/>
<evidence type="ECO:0000256" key="1">
    <source>
        <dbReference type="ARBA" id="ARBA00004141"/>
    </source>
</evidence>
<dbReference type="Proteomes" id="UP000326396">
    <property type="component" value="Linkage Group LG2"/>
</dbReference>
<dbReference type="EMBL" id="SZYD01000012">
    <property type="protein sequence ID" value="KAD4584311.1"/>
    <property type="molecule type" value="Genomic_DNA"/>
</dbReference>
<keyword evidence="10" id="KW-0407">Ion channel</keyword>
<evidence type="ECO:0000256" key="6">
    <source>
        <dbReference type="ARBA" id="ARBA00023136"/>
    </source>
</evidence>
<dbReference type="PANTHER" id="PTHR34836">
    <property type="entry name" value="OS06G0188250 PROTEIN"/>
    <property type="match status" value="1"/>
</dbReference>
<evidence type="ECO:0000256" key="2">
    <source>
        <dbReference type="ARBA" id="ARBA00022448"/>
    </source>
</evidence>
<evidence type="ECO:0000256" key="3">
    <source>
        <dbReference type="ARBA" id="ARBA00022692"/>
    </source>
</evidence>
<dbReference type="InterPro" id="IPR001828">
    <property type="entry name" value="ANF_lig-bd_rcpt"/>
</dbReference>
<keyword evidence="5" id="KW-0406">Ion transport</keyword>
<dbReference type="Pfam" id="PF01094">
    <property type="entry name" value="ANF_receptor"/>
    <property type="match status" value="1"/>
</dbReference>
<dbReference type="SMART" id="SM00079">
    <property type="entry name" value="PBPe"/>
    <property type="match status" value="1"/>
</dbReference>
<dbReference type="GO" id="GO:0015276">
    <property type="term" value="F:ligand-gated monoatomic ion channel activity"/>
    <property type="evidence" value="ECO:0007669"/>
    <property type="project" value="InterPro"/>
</dbReference>
<keyword evidence="14" id="KW-1185">Reference proteome</keyword>
<evidence type="ECO:0000256" key="11">
    <source>
        <dbReference type="SAM" id="Phobius"/>
    </source>
</evidence>
<keyword evidence="6 11" id="KW-0472">Membrane</keyword>
<dbReference type="InterPro" id="IPR028082">
    <property type="entry name" value="Peripla_BP_I"/>
</dbReference>
<evidence type="ECO:0000313" key="14">
    <source>
        <dbReference type="Proteomes" id="UP000326396"/>
    </source>
</evidence>
<keyword evidence="4 11" id="KW-1133">Transmembrane helix</keyword>
<dbReference type="InterPro" id="IPR001320">
    <property type="entry name" value="Iontro_rcpt_C"/>
</dbReference>
<dbReference type="Gene3D" id="3.40.50.2300">
    <property type="match status" value="2"/>
</dbReference>
<feature type="transmembrane region" description="Helical" evidence="11">
    <location>
        <begin position="516"/>
        <end position="534"/>
    </location>
</feature>
<evidence type="ECO:0000313" key="13">
    <source>
        <dbReference type="EMBL" id="KAD4584311.1"/>
    </source>
</evidence>
<evidence type="ECO:0000256" key="10">
    <source>
        <dbReference type="ARBA" id="ARBA00023303"/>
    </source>
</evidence>
<keyword evidence="3 11" id="KW-0812">Transmembrane</keyword>
<dbReference type="SUPFAM" id="SSF53822">
    <property type="entry name" value="Periplasmic binding protein-like I"/>
    <property type="match status" value="1"/>
</dbReference>
<evidence type="ECO:0000256" key="7">
    <source>
        <dbReference type="ARBA" id="ARBA00023170"/>
    </source>
</evidence>
<dbReference type="SUPFAM" id="SSF53850">
    <property type="entry name" value="Periplasmic binding protein-like II"/>
    <property type="match status" value="1"/>
</dbReference>
<comment type="caution">
    <text evidence="13">The sequence shown here is derived from an EMBL/GenBank/DDBJ whole genome shotgun (WGS) entry which is preliminary data.</text>
</comment>
<keyword evidence="8" id="KW-0325">Glycoprotein</keyword>
<organism evidence="13 14">
    <name type="scientific">Mikania micrantha</name>
    <name type="common">bitter vine</name>
    <dbReference type="NCBI Taxonomy" id="192012"/>
    <lineage>
        <taxon>Eukaryota</taxon>
        <taxon>Viridiplantae</taxon>
        <taxon>Streptophyta</taxon>
        <taxon>Embryophyta</taxon>
        <taxon>Tracheophyta</taxon>
        <taxon>Spermatophyta</taxon>
        <taxon>Magnoliopsida</taxon>
        <taxon>eudicotyledons</taxon>
        <taxon>Gunneridae</taxon>
        <taxon>Pentapetalae</taxon>
        <taxon>asterids</taxon>
        <taxon>campanulids</taxon>
        <taxon>Asterales</taxon>
        <taxon>Asteraceae</taxon>
        <taxon>Asteroideae</taxon>
        <taxon>Heliantheae alliance</taxon>
        <taxon>Eupatorieae</taxon>
        <taxon>Mikania</taxon>
    </lineage>
</organism>
<dbReference type="FunFam" id="3.40.50.2300:FF:000081">
    <property type="entry name" value="Glutamate receptor"/>
    <property type="match status" value="1"/>
</dbReference>
<dbReference type="Gene3D" id="1.10.287.70">
    <property type="match status" value="1"/>
</dbReference>
<gene>
    <name evidence="13" type="ORF">E3N88_21912</name>
</gene>
<evidence type="ECO:0000256" key="8">
    <source>
        <dbReference type="ARBA" id="ARBA00023180"/>
    </source>
</evidence>
<feature type="domain" description="Ionotropic glutamate receptor C-terminal" evidence="12">
    <location>
        <begin position="418"/>
        <end position="619"/>
    </location>
</feature>
<dbReference type="GO" id="GO:0016020">
    <property type="term" value="C:membrane"/>
    <property type="evidence" value="ECO:0007669"/>
    <property type="project" value="UniProtKB-SubCell"/>
</dbReference>
<keyword evidence="9" id="KW-1071">Ligand-gated ion channel</keyword>
<dbReference type="PANTHER" id="PTHR34836:SF6">
    <property type="entry name" value="PERIPLASMIC BINDING PROTEIN-LIKE I"/>
    <property type="match status" value="1"/>
</dbReference>
<evidence type="ECO:0000256" key="9">
    <source>
        <dbReference type="ARBA" id="ARBA00023286"/>
    </source>
</evidence>
<dbReference type="InterPro" id="IPR015683">
    <property type="entry name" value="Ionotropic_Glu_rcpt"/>
</dbReference>
<dbReference type="OrthoDB" id="5984008at2759"/>
<evidence type="ECO:0000256" key="5">
    <source>
        <dbReference type="ARBA" id="ARBA00023065"/>
    </source>
</evidence>
<proteinExistence type="predicted"/>
<evidence type="ECO:0000259" key="12">
    <source>
        <dbReference type="SMART" id="SM00079"/>
    </source>
</evidence>
<comment type="subcellular location">
    <subcellularLocation>
        <location evidence="1">Membrane</location>
        <topology evidence="1">Multi-pass membrane protein</topology>
    </subcellularLocation>
</comment>
<keyword evidence="7" id="KW-0675">Receptor</keyword>
<accession>A0A5N6N8Y9</accession>
<sequence>MHGDEVSFQTHPKTQTDPPYLEVPVGVILDMGSRVGTTIMSCISIAVSEFYADNSHYKTRIVLHNRDIHGEPLHALSAGKSNFSLSNLALDHLEKPKVKAILGSQSEAEAKLMAVLGDQVSVPILSFSPIPSSNRHPYFLQITQDETTQVKAISSMALSYGWKDFIVIFEDTENGRDMATFITKFLQEKRISVAYMIPISTSASNEVLQEQLHKLSIMQTKLYIIHASHSLALHIFKNAKCLGMMDAGYKWIVTSKTMDLLDFMDDEVMKSMQGVVGLKSYVPQSRDLKKLTLKYHVMKFNDMNAHAISAYDGVSTLAMAVEKTHSVLKLNIQNSAMAQWGTTLLNQMLRISFDGLRGNFKFMNARVVGFWTTDAGFTKKIGKLNSFPHDGLDTIMWPGGILNNPTRRMLQVTSRHLRIGVPPRDRTGALFEVKYDAKKNLTFVSGLCSELFLASFRGLEPNEFDAAIGDISITANRSQYVDFTLPYTDLGLAALTRNADATASLWIFMEPLSSDLWLASACFFILLGFVIWVLEHGTNDEFQGSPIQQIGVTLWFAFSTVVYAQRSKKGGVDSIIDEVPYIKEFLTRYPSDYTMTMVADMSNGFGFVISKSTGQMFYSSLIVGTELPSGYIEG</sequence>
<evidence type="ECO:0000256" key="4">
    <source>
        <dbReference type="ARBA" id="ARBA00022989"/>
    </source>
</evidence>